<reference evidence="1 3" key="1">
    <citation type="submission" date="2020-08" db="EMBL/GenBank/DDBJ databases">
        <title>Genomic Encyclopedia of Type Strains, Phase IV (KMG-V): Genome sequencing to study the core and pangenomes of soil and plant-associated prokaryotes.</title>
        <authorList>
            <person name="Whitman W."/>
        </authorList>
    </citation>
    <scope>NUCLEOTIDE SEQUENCE [LARGE SCALE GENOMIC DNA]</scope>
    <source>
        <strain evidence="1 3">SEMIA 4060</strain>
    </source>
</reference>
<dbReference type="EMBL" id="JACHBG010000025">
    <property type="protein sequence ID" value="MBB6488603.1"/>
    <property type="molecule type" value="Genomic_DNA"/>
</dbReference>
<proteinExistence type="predicted"/>
<name>A0A7X0IPT2_9HYPH</name>
<protein>
    <submittedName>
        <fullName evidence="1">Uncharacterized protein</fullName>
    </submittedName>
</protein>
<dbReference type="AlphaFoldDB" id="A0A7X0IPT2"/>
<dbReference type="Proteomes" id="UP000565576">
    <property type="component" value="Unassembled WGS sequence"/>
</dbReference>
<sequence>MAVDWDQIGTLSNTVGGYDIRTDPLW</sequence>
<evidence type="ECO:0000313" key="3">
    <source>
        <dbReference type="Proteomes" id="UP000565576"/>
    </source>
</evidence>
<evidence type="ECO:0000313" key="2">
    <source>
        <dbReference type="EMBL" id="MBB6488603.1"/>
    </source>
</evidence>
<comment type="caution">
    <text evidence="1">The sequence shown here is derived from an EMBL/GenBank/DDBJ whole genome shotgun (WGS) entry which is preliminary data.</text>
</comment>
<gene>
    <name evidence="1" type="ORF">GGD46_002115</name>
    <name evidence="2" type="ORF">GGD46_005923</name>
</gene>
<accession>A0A7X0IPT2</accession>
<feature type="non-terminal residue" evidence="1">
    <location>
        <position position="26"/>
    </location>
</feature>
<dbReference type="EMBL" id="JACHBG010000004">
    <property type="protein sequence ID" value="MBB6484835.1"/>
    <property type="molecule type" value="Genomic_DNA"/>
</dbReference>
<organism evidence="1 3">
    <name type="scientific">Rhizobium lusitanum</name>
    <dbReference type="NCBI Taxonomy" id="293958"/>
    <lineage>
        <taxon>Bacteria</taxon>
        <taxon>Pseudomonadati</taxon>
        <taxon>Pseudomonadota</taxon>
        <taxon>Alphaproteobacteria</taxon>
        <taxon>Hyphomicrobiales</taxon>
        <taxon>Rhizobiaceae</taxon>
        <taxon>Rhizobium/Agrobacterium group</taxon>
        <taxon>Rhizobium</taxon>
    </lineage>
</organism>
<evidence type="ECO:0000313" key="1">
    <source>
        <dbReference type="EMBL" id="MBB6484835.1"/>
    </source>
</evidence>